<sequence>MNNIAITVKRLLGKDFHPYISVKTYRYGLGVTFGLFVLFGLIDYMVITDTKVLADTLMVRYMFIVPVYVISFLLTYHHSFERHQPILSFLLGLCTLAALMAMLYLAKRGQQDYYNLYFTAFVLAVSFAPLVLWYNKLFMFLSLPLVLLPFNITSLQAHTGEVIITYVVLQNILLLTGGILGSYCRYFVINILRWNIHKNGVITQRKVLLDSAHKKLEDSDSMKRLLLSILSHDLKGPINNVQALLHLLSEKIITPEEFNSQSKNLQGQLTHTKGILDNVLLWSKSEMNVMADHDLVALHEVVSENISGSEIAALGKHITFVNNIPPTLTYLGDRNLIKLVLRNLLANAVKFTENGSISLSATETNGLITLSVKDEGIGMDEDEVAQLFSNKSFSKEGTRSEKGTGLGLAICHEVVKKYGGRLSVETEKGKGTTFYFTLPTFSSGMASEATHSMASEAKKIY</sequence>
<evidence type="ECO:0000256" key="1">
    <source>
        <dbReference type="ARBA" id="ARBA00000085"/>
    </source>
</evidence>
<feature type="transmembrane region" description="Helical" evidence="6">
    <location>
        <begin position="59"/>
        <end position="80"/>
    </location>
</feature>
<dbReference type="EC" id="2.7.13.3" evidence="2"/>
<dbReference type="RefSeq" id="WP_009578779.1">
    <property type="nucleotide sequence ID" value="NZ_AMZN01000015.1"/>
</dbReference>
<dbReference type="SUPFAM" id="SSF47384">
    <property type="entry name" value="Homodimeric domain of signal transducing histidine kinase"/>
    <property type="match status" value="1"/>
</dbReference>
<dbReference type="InterPro" id="IPR004358">
    <property type="entry name" value="Sig_transdc_His_kin-like_C"/>
</dbReference>
<feature type="transmembrane region" description="Helical" evidence="6">
    <location>
        <begin position="162"/>
        <end position="183"/>
    </location>
</feature>
<dbReference type="PANTHER" id="PTHR43047:SF72">
    <property type="entry name" value="OSMOSENSING HISTIDINE PROTEIN KINASE SLN1"/>
    <property type="match status" value="1"/>
</dbReference>
<dbReference type="Proteomes" id="UP000011135">
    <property type="component" value="Unassembled WGS sequence"/>
</dbReference>
<evidence type="ECO:0000313" key="9">
    <source>
        <dbReference type="Proteomes" id="UP000011135"/>
    </source>
</evidence>
<evidence type="ECO:0000313" key="8">
    <source>
        <dbReference type="EMBL" id="ELR72728.1"/>
    </source>
</evidence>
<dbReference type="SUPFAM" id="SSF55874">
    <property type="entry name" value="ATPase domain of HSP90 chaperone/DNA topoisomerase II/histidine kinase"/>
    <property type="match status" value="1"/>
</dbReference>
<evidence type="ECO:0000256" key="6">
    <source>
        <dbReference type="SAM" id="Phobius"/>
    </source>
</evidence>
<reference evidence="8 9" key="1">
    <citation type="submission" date="2012-12" db="EMBL/GenBank/DDBJ databases">
        <title>Genome assembly of Fulvivirga imtechensis AK7.</title>
        <authorList>
            <person name="Nupur N."/>
            <person name="Khatri I."/>
            <person name="Kumar R."/>
            <person name="Subramanian S."/>
            <person name="Pinnaka A."/>
        </authorList>
    </citation>
    <scope>NUCLEOTIDE SEQUENCE [LARGE SCALE GENOMIC DNA]</scope>
    <source>
        <strain evidence="8 9">AK7</strain>
    </source>
</reference>
<dbReference type="InterPro" id="IPR036097">
    <property type="entry name" value="HisK_dim/P_sf"/>
</dbReference>
<dbReference type="PANTHER" id="PTHR43047">
    <property type="entry name" value="TWO-COMPONENT HISTIDINE PROTEIN KINASE"/>
    <property type="match status" value="1"/>
</dbReference>
<comment type="catalytic activity">
    <reaction evidence="1">
        <text>ATP + protein L-histidine = ADP + protein N-phospho-L-histidine.</text>
        <dbReference type="EC" id="2.7.13.3"/>
    </reaction>
</comment>
<dbReference type="PRINTS" id="PR00344">
    <property type="entry name" value="BCTRLSENSOR"/>
</dbReference>
<dbReference type="InterPro" id="IPR003661">
    <property type="entry name" value="HisK_dim/P_dom"/>
</dbReference>
<dbReference type="GO" id="GO:0009927">
    <property type="term" value="F:histidine phosphotransfer kinase activity"/>
    <property type="evidence" value="ECO:0007669"/>
    <property type="project" value="TreeGrafter"/>
</dbReference>
<evidence type="ECO:0000256" key="3">
    <source>
        <dbReference type="ARBA" id="ARBA00022553"/>
    </source>
</evidence>
<dbReference type="PROSITE" id="PS50109">
    <property type="entry name" value="HIS_KIN"/>
    <property type="match status" value="1"/>
</dbReference>
<comment type="caution">
    <text evidence="8">The sequence shown here is derived from an EMBL/GenBank/DDBJ whole genome shotgun (WGS) entry which is preliminary data.</text>
</comment>
<dbReference type="InterPro" id="IPR005467">
    <property type="entry name" value="His_kinase_dom"/>
</dbReference>
<dbReference type="AlphaFoldDB" id="L8JX13"/>
<keyword evidence="6" id="KW-1133">Transmembrane helix</keyword>
<evidence type="ECO:0000259" key="7">
    <source>
        <dbReference type="PROSITE" id="PS50109"/>
    </source>
</evidence>
<dbReference type="Gene3D" id="3.30.565.10">
    <property type="entry name" value="Histidine kinase-like ATPase, C-terminal domain"/>
    <property type="match status" value="1"/>
</dbReference>
<feature type="transmembrane region" description="Helical" evidence="6">
    <location>
        <begin position="86"/>
        <end position="106"/>
    </location>
</feature>
<accession>L8JX13</accession>
<keyword evidence="3" id="KW-0597">Phosphoprotein</keyword>
<dbReference type="eggNOG" id="COG4251">
    <property type="taxonomic scope" value="Bacteria"/>
</dbReference>
<evidence type="ECO:0000256" key="5">
    <source>
        <dbReference type="ARBA" id="ARBA00022777"/>
    </source>
</evidence>
<dbReference type="Pfam" id="PF02518">
    <property type="entry name" value="HATPase_c"/>
    <property type="match status" value="1"/>
</dbReference>
<dbReference type="InterPro" id="IPR003594">
    <property type="entry name" value="HATPase_dom"/>
</dbReference>
<evidence type="ECO:0000256" key="4">
    <source>
        <dbReference type="ARBA" id="ARBA00022679"/>
    </source>
</evidence>
<dbReference type="FunFam" id="3.30.565.10:FF:000006">
    <property type="entry name" value="Sensor histidine kinase WalK"/>
    <property type="match status" value="1"/>
</dbReference>
<protein>
    <recommendedName>
        <fullName evidence="2">histidine kinase</fullName>
        <ecNumber evidence="2">2.7.13.3</ecNumber>
    </recommendedName>
</protein>
<dbReference type="SMART" id="SM00388">
    <property type="entry name" value="HisKA"/>
    <property type="match status" value="1"/>
</dbReference>
<dbReference type="STRING" id="1237149.C900_01107"/>
<keyword evidence="4" id="KW-0808">Transferase</keyword>
<name>L8JX13_9BACT</name>
<keyword evidence="5" id="KW-0418">Kinase</keyword>
<dbReference type="Gene3D" id="1.10.287.130">
    <property type="match status" value="1"/>
</dbReference>
<organism evidence="8 9">
    <name type="scientific">Fulvivirga imtechensis AK7</name>
    <dbReference type="NCBI Taxonomy" id="1237149"/>
    <lineage>
        <taxon>Bacteria</taxon>
        <taxon>Pseudomonadati</taxon>
        <taxon>Bacteroidota</taxon>
        <taxon>Cytophagia</taxon>
        <taxon>Cytophagales</taxon>
        <taxon>Fulvivirgaceae</taxon>
        <taxon>Fulvivirga</taxon>
    </lineage>
</organism>
<dbReference type="InterPro" id="IPR036890">
    <property type="entry name" value="HATPase_C_sf"/>
</dbReference>
<feature type="transmembrane region" description="Helical" evidence="6">
    <location>
        <begin position="27"/>
        <end position="47"/>
    </location>
</feature>
<dbReference type="SMART" id="SM00387">
    <property type="entry name" value="HATPase_c"/>
    <property type="match status" value="1"/>
</dbReference>
<dbReference type="GO" id="GO:0005886">
    <property type="term" value="C:plasma membrane"/>
    <property type="evidence" value="ECO:0007669"/>
    <property type="project" value="TreeGrafter"/>
</dbReference>
<dbReference type="Pfam" id="PF00512">
    <property type="entry name" value="HisKA"/>
    <property type="match status" value="1"/>
</dbReference>
<evidence type="ECO:0000256" key="2">
    <source>
        <dbReference type="ARBA" id="ARBA00012438"/>
    </source>
</evidence>
<keyword evidence="9" id="KW-1185">Reference proteome</keyword>
<dbReference type="CDD" id="cd00082">
    <property type="entry name" value="HisKA"/>
    <property type="match status" value="1"/>
</dbReference>
<feature type="transmembrane region" description="Helical" evidence="6">
    <location>
        <begin position="113"/>
        <end position="131"/>
    </location>
</feature>
<feature type="domain" description="Histidine kinase" evidence="7">
    <location>
        <begin position="229"/>
        <end position="442"/>
    </location>
</feature>
<dbReference type="GO" id="GO:0000155">
    <property type="term" value="F:phosphorelay sensor kinase activity"/>
    <property type="evidence" value="ECO:0007669"/>
    <property type="project" value="InterPro"/>
</dbReference>
<feature type="transmembrane region" description="Helical" evidence="6">
    <location>
        <begin position="137"/>
        <end position="155"/>
    </location>
</feature>
<keyword evidence="6" id="KW-0812">Transmembrane</keyword>
<gene>
    <name evidence="8" type="ORF">C900_01107</name>
</gene>
<proteinExistence type="predicted"/>
<keyword evidence="6" id="KW-0472">Membrane</keyword>
<dbReference type="EMBL" id="AMZN01000015">
    <property type="protein sequence ID" value="ELR72728.1"/>
    <property type="molecule type" value="Genomic_DNA"/>
</dbReference>
<dbReference type="OrthoDB" id="9810447at2"/>